<dbReference type="RGD" id="2388">
    <property type="gene designation" value="Cpa1"/>
</dbReference>
<protein>
    <submittedName>
        <fullName evidence="1">Carboxypeptidase A1, isoform CRA_c</fullName>
    </submittedName>
</protein>
<proteinExistence type="predicted"/>
<name>A6IEH3_RAT</name>
<reference evidence="2" key="1">
    <citation type="submission" date="2005-09" db="EMBL/GenBank/DDBJ databases">
        <authorList>
            <person name="Mural R.J."/>
            <person name="Li P.W."/>
            <person name="Adams M.D."/>
            <person name="Amanatides P.G."/>
            <person name="Baden-Tillson H."/>
            <person name="Barnstead M."/>
            <person name="Chin S.H."/>
            <person name="Dew I."/>
            <person name="Evans C.A."/>
            <person name="Ferriera S."/>
            <person name="Flanigan M."/>
            <person name="Fosler C."/>
            <person name="Glodek A."/>
            <person name="Gu Z."/>
            <person name="Holt R.A."/>
            <person name="Jennings D."/>
            <person name="Kraft C.L."/>
            <person name="Lu F."/>
            <person name="Nguyen T."/>
            <person name="Nusskern D.R."/>
            <person name="Pfannkoch C.M."/>
            <person name="Sitter C."/>
            <person name="Sutton G.G."/>
            <person name="Venter J.C."/>
            <person name="Wang Z."/>
            <person name="Woodage T."/>
            <person name="Zheng X.H."/>
            <person name="Zhong F."/>
        </authorList>
    </citation>
    <scope>NUCLEOTIDE SEQUENCE [LARGE SCALE GENOMIC DNA]</scope>
    <source>
        <strain>BN</strain>
        <strain evidence="2">Sprague-Dawley</strain>
    </source>
</reference>
<keyword evidence="1" id="KW-0121">Carboxypeptidase</keyword>
<gene>
    <name evidence="1 3" type="primary">Cpa1</name>
    <name evidence="1" type="ORF">rCG_28203</name>
</gene>
<organism evidence="1 2">
    <name type="scientific">Rattus norvegicus</name>
    <name type="common">Rat</name>
    <dbReference type="NCBI Taxonomy" id="10116"/>
    <lineage>
        <taxon>Eukaryota</taxon>
        <taxon>Metazoa</taxon>
        <taxon>Chordata</taxon>
        <taxon>Craniata</taxon>
        <taxon>Vertebrata</taxon>
        <taxon>Euteleostomi</taxon>
        <taxon>Mammalia</taxon>
        <taxon>Eutheria</taxon>
        <taxon>Euarchontoglires</taxon>
        <taxon>Glires</taxon>
        <taxon>Rodentia</taxon>
        <taxon>Myomorpha</taxon>
        <taxon>Muroidea</taxon>
        <taxon>Muridae</taxon>
        <taxon>Murinae</taxon>
        <taxon>Rattus</taxon>
    </lineage>
</organism>
<evidence type="ECO:0000313" key="2">
    <source>
        <dbReference type="Proteomes" id="UP000234681"/>
    </source>
</evidence>
<dbReference type="GO" id="GO:0004180">
    <property type="term" value="F:carboxypeptidase activity"/>
    <property type="evidence" value="ECO:0007669"/>
    <property type="project" value="UniProtKB-KW"/>
</dbReference>
<accession>A6IEH3</accession>
<evidence type="ECO:0000313" key="1">
    <source>
        <dbReference type="EMBL" id="EDM15260.1"/>
    </source>
</evidence>
<dbReference type="EMBL" id="CH473959">
    <property type="protein sequence ID" value="EDM15260.1"/>
    <property type="molecule type" value="Genomic_DNA"/>
</dbReference>
<keyword evidence="1" id="KW-0378">Hydrolase</keyword>
<evidence type="ECO:0000313" key="3">
    <source>
        <dbReference type="RGD" id="2388"/>
    </source>
</evidence>
<keyword evidence="1" id="KW-0645">Protease</keyword>
<sequence>MAGPFDHHGPHSQTPLLKAALIPHLFLLLSPNKV</sequence>
<dbReference type="AlphaFoldDB" id="A6IEH3"/>
<dbReference type="Proteomes" id="UP000234681">
    <property type="component" value="Chromosome 4"/>
</dbReference>